<evidence type="ECO:0000313" key="8">
    <source>
        <dbReference type="EMBL" id="MBX0305122.1"/>
    </source>
</evidence>
<keyword evidence="3 6" id="KW-1133">Transmembrane helix</keyword>
<feature type="transmembrane region" description="Helical" evidence="6">
    <location>
        <begin position="111"/>
        <end position="136"/>
    </location>
</feature>
<dbReference type="GO" id="GO:0016020">
    <property type="term" value="C:membrane"/>
    <property type="evidence" value="ECO:0007669"/>
    <property type="project" value="UniProtKB-SubCell"/>
</dbReference>
<name>A0A8J7YGK3_9EURY</name>
<feature type="region of interest" description="Disordered" evidence="5">
    <location>
        <begin position="442"/>
        <end position="517"/>
    </location>
</feature>
<feature type="transmembrane region" description="Helical" evidence="6">
    <location>
        <begin position="52"/>
        <end position="70"/>
    </location>
</feature>
<dbReference type="AlphaFoldDB" id="A0A8J7YGK3"/>
<dbReference type="Proteomes" id="UP000783863">
    <property type="component" value="Unassembled WGS sequence"/>
</dbReference>
<feature type="transmembrane region" description="Helical" evidence="6">
    <location>
        <begin position="299"/>
        <end position="324"/>
    </location>
</feature>
<keyword evidence="2 6" id="KW-0812">Transmembrane</keyword>
<dbReference type="EMBL" id="RKLQ01000002">
    <property type="protein sequence ID" value="MBX0305122.1"/>
    <property type="molecule type" value="Genomic_DNA"/>
</dbReference>
<dbReference type="InterPro" id="IPR010432">
    <property type="entry name" value="RDD"/>
</dbReference>
<dbReference type="RefSeq" id="WP_220589312.1">
    <property type="nucleotide sequence ID" value="NZ_RKLQ01000002.1"/>
</dbReference>
<evidence type="ECO:0000256" key="4">
    <source>
        <dbReference type="ARBA" id="ARBA00023136"/>
    </source>
</evidence>
<feature type="transmembrane region" description="Helical" evidence="6">
    <location>
        <begin position="157"/>
        <end position="174"/>
    </location>
</feature>
<accession>A0A8J7YGK3</accession>
<evidence type="ECO:0000256" key="6">
    <source>
        <dbReference type="SAM" id="Phobius"/>
    </source>
</evidence>
<comment type="subcellular location">
    <subcellularLocation>
        <location evidence="1">Membrane</location>
        <topology evidence="1">Multi-pass membrane protein</topology>
    </subcellularLocation>
</comment>
<dbReference type="Pfam" id="PF06271">
    <property type="entry name" value="RDD"/>
    <property type="match status" value="1"/>
</dbReference>
<protein>
    <submittedName>
        <fullName evidence="8">RDD family protein</fullName>
    </submittedName>
</protein>
<dbReference type="PANTHER" id="PTHR38480:SF1">
    <property type="entry name" value="SLR0254 PROTEIN"/>
    <property type="match status" value="1"/>
</dbReference>
<evidence type="ECO:0000256" key="2">
    <source>
        <dbReference type="ARBA" id="ARBA00022692"/>
    </source>
</evidence>
<comment type="caution">
    <text evidence="8">The sequence shown here is derived from an EMBL/GenBank/DDBJ whole genome shotgun (WGS) entry which is preliminary data.</text>
</comment>
<sequence>MSKLTLFGMFTFSRAQSLQTELDGFLSGEDALVVQYGETVGLRDQFRAMLKFPVLMIGTWLTFLFLWAPLELLLTRSVERFDRETFRTIAGDRPVQFVDEHSLTGIGEREWAWLLCNWAVLLLVAVWDWHTVLLLAGLSLTTTIHDQLRNRLDYPRLGLLALGVGFATALWLLVAGYLNGLSVGALVVSSLVMFGLAGRGEADRLLDDVAALVADEEYDEVCLVTEKSTVTDLLDIVDGSDLTVADAFHQRWRRQGHHVDATGEPVDTSPHEANDEDEPLLRHVGDTAEDRVEARLLDWCLLVGLLTLVGMAELAVVLFLKLPLGFDIDFGAPVIAGSGVDLGHLWLASLLVPLMAYYTVSEGLWGRTFGKHRMGLRVRHTDGSAVGLRSAAVRTLAGWIDVLPVAFIIGGLLAEGHRHGRRIGDLAAGTVVVEESLAREYAAETVDTRPDQPSAVDTDGESSPDDHISSSGDSSPRPAGDGTETAEDTAPDEPSVSDGSSVTEPESTWPEPENDRE</sequence>
<dbReference type="PANTHER" id="PTHR38480">
    <property type="entry name" value="SLR0254 PROTEIN"/>
    <property type="match status" value="1"/>
</dbReference>
<feature type="compositionally biased region" description="Polar residues" evidence="5">
    <location>
        <begin position="497"/>
        <end position="506"/>
    </location>
</feature>
<evidence type="ECO:0000259" key="7">
    <source>
        <dbReference type="Pfam" id="PF06271"/>
    </source>
</evidence>
<proteinExistence type="predicted"/>
<evidence type="ECO:0000313" key="9">
    <source>
        <dbReference type="Proteomes" id="UP000783863"/>
    </source>
</evidence>
<evidence type="ECO:0000256" key="5">
    <source>
        <dbReference type="SAM" id="MobiDB-lite"/>
    </source>
</evidence>
<evidence type="ECO:0000256" key="1">
    <source>
        <dbReference type="ARBA" id="ARBA00004141"/>
    </source>
</evidence>
<keyword evidence="4 6" id="KW-0472">Membrane</keyword>
<feature type="domain" description="RDD" evidence="7">
    <location>
        <begin position="290"/>
        <end position="429"/>
    </location>
</feature>
<evidence type="ECO:0000256" key="3">
    <source>
        <dbReference type="ARBA" id="ARBA00022989"/>
    </source>
</evidence>
<reference evidence="8" key="1">
    <citation type="submission" date="2021-06" db="EMBL/GenBank/DDBJ databases">
        <title>Halomicroarcula sp. F24A a new haloarchaeum isolated from saline soil.</title>
        <authorList>
            <person name="Duran-Viseras A."/>
            <person name="Sanchez-Porro C."/>
            <person name="Ventosa A."/>
        </authorList>
    </citation>
    <scope>NUCLEOTIDE SEQUENCE</scope>
    <source>
        <strain evidence="8">F24A</strain>
    </source>
</reference>
<organism evidence="8 9">
    <name type="scientific">Haloarcula salinisoli</name>
    <dbReference type="NCBI Taxonomy" id="2487746"/>
    <lineage>
        <taxon>Archaea</taxon>
        <taxon>Methanobacteriati</taxon>
        <taxon>Methanobacteriota</taxon>
        <taxon>Stenosarchaea group</taxon>
        <taxon>Halobacteria</taxon>
        <taxon>Halobacteriales</taxon>
        <taxon>Haloarculaceae</taxon>
        <taxon>Haloarcula</taxon>
    </lineage>
</organism>
<feature type="transmembrane region" description="Helical" evidence="6">
    <location>
        <begin position="344"/>
        <end position="365"/>
    </location>
</feature>
<keyword evidence="9" id="KW-1185">Reference proteome</keyword>
<gene>
    <name evidence="8" type="ORF">EGD98_15745</name>
</gene>